<dbReference type="EMBL" id="JXYS01000049">
    <property type="protein sequence ID" value="KJF17344.1"/>
    <property type="molecule type" value="Genomic_DNA"/>
</dbReference>
<keyword evidence="3" id="KW-1185">Reference proteome</keyword>
<comment type="caution">
    <text evidence="2">The sequence shown here is derived from an EMBL/GenBank/DDBJ whole genome shotgun (WGS) entry which is preliminary data.</text>
</comment>
<reference evidence="2 3" key="1">
    <citation type="submission" date="2015-01" db="EMBL/GenBank/DDBJ databases">
        <title>Draft genome of the acidophilic iron oxidizer Acidithrix ferrooxidans strain Py-F3.</title>
        <authorList>
            <person name="Poehlein A."/>
            <person name="Eisen S."/>
            <person name="Schloemann M."/>
            <person name="Johnson B.D."/>
            <person name="Daniel R."/>
            <person name="Muehling M."/>
        </authorList>
    </citation>
    <scope>NUCLEOTIDE SEQUENCE [LARGE SCALE GENOMIC DNA]</scope>
    <source>
        <strain evidence="2 3">Py-F3</strain>
    </source>
</reference>
<keyword evidence="1" id="KW-0812">Transmembrane</keyword>
<gene>
    <name evidence="2" type="ORF">AXFE_17830</name>
</gene>
<evidence type="ECO:0000256" key="1">
    <source>
        <dbReference type="SAM" id="Phobius"/>
    </source>
</evidence>
<evidence type="ECO:0000313" key="3">
    <source>
        <dbReference type="Proteomes" id="UP000032360"/>
    </source>
</evidence>
<sequence length="168" mass="17589">MTDTDAATHASRYSFRRLLPIVIFVAGLAIGAVSALLIPWIANSTNRALGTLVGDPGEQVIASGTGSGTQEIPVMNRSAMRFHRLGLSVTCVGPSKGFALVQVYIPGESLPFGVEPLCGPNGGGMLNVAEPTGTIGYPDKIIVRASSSIRWSFMVVNPENTVGVVLIH</sequence>
<name>A0A0D8HHN2_9ACTN</name>
<dbReference type="Proteomes" id="UP000032360">
    <property type="component" value="Unassembled WGS sequence"/>
</dbReference>
<protein>
    <submittedName>
        <fullName evidence="2">Uncharacterized protein</fullName>
    </submittedName>
</protein>
<organism evidence="2 3">
    <name type="scientific">Acidithrix ferrooxidans</name>
    <dbReference type="NCBI Taxonomy" id="1280514"/>
    <lineage>
        <taxon>Bacteria</taxon>
        <taxon>Bacillati</taxon>
        <taxon>Actinomycetota</taxon>
        <taxon>Acidimicrobiia</taxon>
        <taxon>Acidimicrobiales</taxon>
        <taxon>Acidimicrobiaceae</taxon>
        <taxon>Acidithrix</taxon>
    </lineage>
</organism>
<keyword evidence="1" id="KW-0472">Membrane</keyword>
<dbReference type="AlphaFoldDB" id="A0A0D8HHN2"/>
<keyword evidence="1" id="KW-1133">Transmembrane helix</keyword>
<dbReference type="RefSeq" id="WP_052605471.1">
    <property type="nucleotide sequence ID" value="NZ_JXYS01000049.1"/>
</dbReference>
<accession>A0A0D8HHN2</accession>
<evidence type="ECO:0000313" key="2">
    <source>
        <dbReference type="EMBL" id="KJF17344.1"/>
    </source>
</evidence>
<proteinExistence type="predicted"/>
<feature type="transmembrane region" description="Helical" evidence="1">
    <location>
        <begin position="21"/>
        <end position="42"/>
    </location>
</feature>
<dbReference type="OrthoDB" id="9851271at2"/>